<evidence type="ECO:0000256" key="12">
    <source>
        <dbReference type="ARBA" id="ARBA00023033"/>
    </source>
</evidence>
<dbReference type="PANTHER" id="PTHR24292:SF45">
    <property type="entry name" value="CYTOCHROME P450 6G1-RELATED"/>
    <property type="match status" value="1"/>
</dbReference>
<comment type="subcellular location">
    <subcellularLocation>
        <location evidence="3">Endoplasmic reticulum membrane</location>
        <topology evidence="3">Peripheral membrane protein</topology>
    </subcellularLocation>
    <subcellularLocation>
        <location evidence="2">Microsome membrane</location>
        <topology evidence="2">Peripheral membrane protein</topology>
    </subcellularLocation>
</comment>
<comment type="cofactor">
    <cofactor evidence="1">
        <name>heme</name>
        <dbReference type="ChEBI" id="CHEBI:30413"/>
    </cofactor>
</comment>
<evidence type="ECO:0000256" key="6">
    <source>
        <dbReference type="ARBA" id="ARBA00022617"/>
    </source>
</evidence>
<keyword evidence="6 15" id="KW-0349">Heme</keyword>
<dbReference type="InterPro" id="IPR002401">
    <property type="entry name" value="Cyt_P450_E_grp-I"/>
</dbReference>
<evidence type="ECO:0000256" key="15">
    <source>
        <dbReference type="RuleBase" id="RU000461"/>
    </source>
</evidence>
<evidence type="ECO:0000256" key="14">
    <source>
        <dbReference type="ARBA" id="ARBA00047827"/>
    </source>
</evidence>
<dbReference type="SUPFAM" id="SSF48264">
    <property type="entry name" value="Cytochrome P450"/>
    <property type="match status" value="1"/>
</dbReference>
<keyword evidence="7 15" id="KW-0479">Metal-binding</keyword>
<dbReference type="PRINTS" id="PR00463">
    <property type="entry name" value="EP450I"/>
</dbReference>
<dbReference type="Proteomes" id="UP000823941">
    <property type="component" value="Chromosome 19"/>
</dbReference>
<dbReference type="EC" id="1.14.14.1" evidence="5"/>
<dbReference type="Gene3D" id="1.10.630.10">
    <property type="entry name" value="Cytochrome P450"/>
    <property type="match status" value="1"/>
</dbReference>
<dbReference type="InterPro" id="IPR001128">
    <property type="entry name" value="Cyt_P450"/>
</dbReference>
<keyword evidence="10 15" id="KW-0560">Oxidoreductase</keyword>
<evidence type="ECO:0000256" key="11">
    <source>
        <dbReference type="ARBA" id="ARBA00023004"/>
    </source>
</evidence>
<dbReference type="PROSITE" id="PS00086">
    <property type="entry name" value="CYTOCHROME_P450"/>
    <property type="match status" value="1"/>
</dbReference>
<sequence length="525" mass="60476">MLLLVALVAVALAALYWWSTSKFDYWSRRGVKFPRPAPLLGNYGAYLLQRRNLGEVTRAICRQFPDEPLVGAFYGPHPVAIVQDPALLKLITTKDFYYFNGREVSEHTHKEITTKNMFFNSGDKWRVLRQNLTPLFSSAKMKNMFHLIEKCARDFEVLLEEEAKKSEIVEARTLMSRFTMDGIGACGFGIDSGVMQNDAKNNPFAEVGEMIFEESKWRTFLTAFRAIFPSMFYGLRFSLFPDAINSFFHSVLMSVFKERKWEPSSRQDFVDMVIGLKKNKYITGDSMRNMKGGSDKLQIEVDDDFLVAQCVLFFAAGFETSSTASSFTLYELARHPEHQQRVIDEVDAYLATRGEVRYDCTTELPFLDQCVEEGLRLHTTILTREVAEDYTLPSGVKLDKGLRVHIPLFHIQRNPKYFEDPDEFKPERFSPEERKKIVPYTHFPFGEGPRACIGMRFARMQMMAGLVTVFKSYRIELAPSMPREPQYCAGTMVVRIKGGIQLRLIPRENGQRNSRYSNPTKFLWS</sequence>
<protein>
    <recommendedName>
        <fullName evidence="5">unspecific monooxygenase</fullName>
        <ecNumber evidence="5">1.14.14.1</ecNumber>
    </recommendedName>
</protein>
<keyword evidence="9" id="KW-0492">Microsome</keyword>
<dbReference type="PANTHER" id="PTHR24292">
    <property type="entry name" value="CYTOCHROME P450"/>
    <property type="match status" value="1"/>
</dbReference>
<keyword evidence="13" id="KW-0472">Membrane</keyword>
<reference evidence="16 17" key="1">
    <citation type="submission" date="2021-06" db="EMBL/GenBank/DDBJ databases">
        <title>A haploid diamondback moth (Plutella xylostella L.) genome assembly resolves 31 chromosomes and identifies a diamide resistance mutation.</title>
        <authorList>
            <person name="Ward C.M."/>
            <person name="Perry K.D."/>
            <person name="Baker G."/>
            <person name="Powis K."/>
            <person name="Heckel D.G."/>
            <person name="Baxter S.W."/>
        </authorList>
    </citation>
    <scope>NUCLEOTIDE SEQUENCE [LARGE SCALE GENOMIC DNA]</scope>
    <source>
        <strain evidence="16 17">LV</strain>
        <tissue evidence="16">Single pupa</tissue>
    </source>
</reference>
<dbReference type="Pfam" id="PF00067">
    <property type="entry name" value="p450"/>
    <property type="match status" value="1"/>
</dbReference>
<comment type="similarity">
    <text evidence="4 15">Belongs to the cytochrome P450 family.</text>
</comment>
<evidence type="ECO:0000256" key="4">
    <source>
        <dbReference type="ARBA" id="ARBA00010617"/>
    </source>
</evidence>
<accession>A0ABQ7Q850</accession>
<keyword evidence="17" id="KW-1185">Reference proteome</keyword>
<evidence type="ECO:0000313" key="17">
    <source>
        <dbReference type="Proteomes" id="UP000823941"/>
    </source>
</evidence>
<keyword evidence="8" id="KW-0256">Endoplasmic reticulum</keyword>
<evidence type="ECO:0000256" key="9">
    <source>
        <dbReference type="ARBA" id="ARBA00022848"/>
    </source>
</evidence>
<evidence type="ECO:0000256" key="13">
    <source>
        <dbReference type="ARBA" id="ARBA00023136"/>
    </source>
</evidence>
<proteinExistence type="inferred from homology"/>
<dbReference type="InterPro" id="IPR036396">
    <property type="entry name" value="Cyt_P450_sf"/>
</dbReference>
<dbReference type="InterPro" id="IPR017972">
    <property type="entry name" value="Cyt_P450_CS"/>
</dbReference>
<evidence type="ECO:0000256" key="2">
    <source>
        <dbReference type="ARBA" id="ARBA00004174"/>
    </source>
</evidence>
<evidence type="ECO:0000256" key="5">
    <source>
        <dbReference type="ARBA" id="ARBA00012109"/>
    </source>
</evidence>
<evidence type="ECO:0000313" key="16">
    <source>
        <dbReference type="EMBL" id="KAG7301280.1"/>
    </source>
</evidence>
<keyword evidence="11 15" id="KW-0408">Iron</keyword>
<evidence type="ECO:0000256" key="1">
    <source>
        <dbReference type="ARBA" id="ARBA00001971"/>
    </source>
</evidence>
<comment type="catalytic activity">
    <reaction evidence="14">
        <text>an organic molecule + reduced [NADPH--hemoprotein reductase] + O2 = an alcohol + oxidized [NADPH--hemoprotein reductase] + H2O + H(+)</text>
        <dbReference type="Rhea" id="RHEA:17149"/>
        <dbReference type="Rhea" id="RHEA-COMP:11964"/>
        <dbReference type="Rhea" id="RHEA-COMP:11965"/>
        <dbReference type="ChEBI" id="CHEBI:15377"/>
        <dbReference type="ChEBI" id="CHEBI:15378"/>
        <dbReference type="ChEBI" id="CHEBI:15379"/>
        <dbReference type="ChEBI" id="CHEBI:30879"/>
        <dbReference type="ChEBI" id="CHEBI:57618"/>
        <dbReference type="ChEBI" id="CHEBI:58210"/>
        <dbReference type="ChEBI" id="CHEBI:142491"/>
        <dbReference type="EC" id="1.14.14.1"/>
    </reaction>
</comment>
<organism evidence="16 17">
    <name type="scientific">Plutella xylostella</name>
    <name type="common">Diamondback moth</name>
    <name type="synonym">Plutella maculipennis</name>
    <dbReference type="NCBI Taxonomy" id="51655"/>
    <lineage>
        <taxon>Eukaryota</taxon>
        <taxon>Metazoa</taxon>
        <taxon>Ecdysozoa</taxon>
        <taxon>Arthropoda</taxon>
        <taxon>Hexapoda</taxon>
        <taxon>Insecta</taxon>
        <taxon>Pterygota</taxon>
        <taxon>Neoptera</taxon>
        <taxon>Endopterygota</taxon>
        <taxon>Lepidoptera</taxon>
        <taxon>Glossata</taxon>
        <taxon>Ditrysia</taxon>
        <taxon>Yponomeutoidea</taxon>
        <taxon>Plutellidae</taxon>
        <taxon>Plutella</taxon>
    </lineage>
</organism>
<evidence type="ECO:0000256" key="8">
    <source>
        <dbReference type="ARBA" id="ARBA00022824"/>
    </source>
</evidence>
<comment type="caution">
    <text evidence="16">The sequence shown here is derived from an EMBL/GenBank/DDBJ whole genome shotgun (WGS) entry which is preliminary data.</text>
</comment>
<evidence type="ECO:0000256" key="7">
    <source>
        <dbReference type="ARBA" id="ARBA00022723"/>
    </source>
</evidence>
<evidence type="ECO:0000256" key="3">
    <source>
        <dbReference type="ARBA" id="ARBA00004406"/>
    </source>
</evidence>
<evidence type="ECO:0000256" key="10">
    <source>
        <dbReference type="ARBA" id="ARBA00023002"/>
    </source>
</evidence>
<dbReference type="CDD" id="cd11056">
    <property type="entry name" value="CYP6-like"/>
    <property type="match status" value="1"/>
</dbReference>
<dbReference type="InterPro" id="IPR050476">
    <property type="entry name" value="Insect_CytP450_Detox"/>
</dbReference>
<gene>
    <name evidence="16" type="ORF">JYU34_014200</name>
</gene>
<keyword evidence="12 15" id="KW-0503">Monooxygenase</keyword>
<dbReference type="EMBL" id="JAHIBW010000019">
    <property type="protein sequence ID" value="KAG7301280.1"/>
    <property type="molecule type" value="Genomic_DNA"/>
</dbReference>
<dbReference type="PRINTS" id="PR00385">
    <property type="entry name" value="P450"/>
</dbReference>
<name>A0ABQ7Q850_PLUXY</name>